<feature type="chain" id="PRO_5035326227" description="Cadherin domain-containing protein" evidence="1">
    <location>
        <begin position="21"/>
        <end position="737"/>
    </location>
</feature>
<dbReference type="GO" id="GO:0007156">
    <property type="term" value="P:homophilic cell adhesion via plasma membrane adhesion molecules"/>
    <property type="evidence" value="ECO:0007669"/>
    <property type="project" value="InterPro"/>
</dbReference>
<evidence type="ECO:0000256" key="1">
    <source>
        <dbReference type="SAM" id="SignalP"/>
    </source>
</evidence>
<protein>
    <recommendedName>
        <fullName evidence="2">Cadherin domain-containing protein</fullName>
    </recommendedName>
</protein>
<dbReference type="EMBL" id="BMXF01000004">
    <property type="protein sequence ID" value="GHB82073.1"/>
    <property type="molecule type" value="Genomic_DNA"/>
</dbReference>
<keyword evidence="4" id="KW-1185">Reference proteome</keyword>
<keyword evidence="1" id="KW-0732">Signal</keyword>
<dbReference type="PROSITE" id="PS50268">
    <property type="entry name" value="CADHERIN_2"/>
    <property type="match status" value="1"/>
</dbReference>
<dbReference type="Proteomes" id="UP000598271">
    <property type="component" value="Unassembled WGS sequence"/>
</dbReference>
<accession>A0A8J3DCB2</accession>
<dbReference type="Pfam" id="PF13585">
    <property type="entry name" value="CHU_C"/>
    <property type="match status" value="1"/>
</dbReference>
<dbReference type="AlphaFoldDB" id="A0A8J3DCB2"/>
<proteinExistence type="predicted"/>
<dbReference type="GO" id="GO:0016020">
    <property type="term" value="C:membrane"/>
    <property type="evidence" value="ECO:0007669"/>
    <property type="project" value="InterPro"/>
</dbReference>
<organism evidence="3 4">
    <name type="scientific">Persicitalea jodogahamensis</name>
    <dbReference type="NCBI Taxonomy" id="402147"/>
    <lineage>
        <taxon>Bacteria</taxon>
        <taxon>Pseudomonadati</taxon>
        <taxon>Bacteroidota</taxon>
        <taxon>Cytophagia</taxon>
        <taxon>Cytophagales</taxon>
        <taxon>Spirosomataceae</taxon>
        <taxon>Persicitalea</taxon>
    </lineage>
</organism>
<dbReference type="InterPro" id="IPR002126">
    <property type="entry name" value="Cadherin-like_dom"/>
</dbReference>
<gene>
    <name evidence="3" type="ORF">GCM10007390_41400</name>
</gene>
<feature type="signal peptide" evidence="1">
    <location>
        <begin position="1"/>
        <end position="20"/>
    </location>
</feature>
<evidence type="ECO:0000259" key="2">
    <source>
        <dbReference type="PROSITE" id="PS50268"/>
    </source>
</evidence>
<evidence type="ECO:0000313" key="4">
    <source>
        <dbReference type="Proteomes" id="UP000598271"/>
    </source>
</evidence>
<name>A0A8J3DCB2_9BACT</name>
<sequence>MRKNLFTLTLLIFSSFYATASHIVGGELVFITLSNGSASHRIGLNLYFDELNGIPQAEDPGATLYIFRKSDNQRIGSVQAPKVGRKNITYANPQCGTSGLRTLLISYLVDVFLNPMDYSAPDGYYIVWDRCCRNSVIDNIKNPGDVGSLFSVFFPPLLKNGTRFIDSVPEFSEIQGDYACLNADYYLDFSASDADGDSLAYSLTTPVTGFSNRALPSPLAGGSSNYPVVSWTDGISLANVIPGSRPLRIDAQTGRLSFTASRLGLYVFSVTVTEYRSGQKIGSVSRDFQIKVIDCFEALPPKILAFENSRKENLGNNSVLRLSRTDSACFTIKVTDPNFNQLVKIKGRAVNSARRDFYFLPAEFRTQKSNDTLTFQFCLDACFETDDNRPVKIELIAEDESCPVPLTDTLTILIYREKAPNAAPVINSSLSSVYVDALPDQPLTFDVFGKDIDLDSIVLSASGRGFELTEYGFVFPPKSGRDTVSQKLSWKPPCTLNVADTIAVDFKLTDLRCEANSKSSVLTVYFIVQDAKNNAPRVRTTAQTDTITIQLDAINPLSILFEVIASDPDTAQLSLFGLGRGFSLAEAKMDFFNRIGSREITSTFSWTPDCSLLQGKSEMLFAVDFISEDKSCLAARDSSTVFLLIRDNLNDAALDLPNVITPNQDGKNDCFIGADLPTDNCIQRFEEVTIFNRWGTRVYLSRDRNFTWCPVDAPAGTYFYQVKYSINAYKGTISLLK</sequence>
<feature type="domain" description="Cadherin" evidence="2">
    <location>
        <begin position="417"/>
        <end position="538"/>
    </location>
</feature>
<evidence type="ECO:0000313" key="3">
    <source>
        <dbReference type="EMBL" id="GHB82073.1"/>
    </source>
</evidence>
<dbReference type="RefSeq" id="WP_189566784.1">
    <property type="nucleotide sequence ID" value="NZ_BMXF01000004.1"/>
</dbReference>
<dbReference type="GO" id="GO:0005509">
    <property type="term" value="F:calcium ion binding"/>
    <property type="evidence" value="ECO:0007669"/>
    <property type="project" value="InterPro"/>
</dbReference>
<comment type="caution">
    <text evidence="3">The sequence shown here is derived from an EMBL/GenBank/DDBJ whole genome shotgun (WGS) entry which is preliminary data.</text>
</comment>
<reference evidence="3 4" key="1">
    <citation type="journal article" date="2014" name="Int. J. Syst. Evol. Microbiol.">
        <title>Complete genome sequence of Corynebacterium casei LMG S-19264T (=DSM 44701T), isolated from a smear-ripened cheese.</title>
        <authorList>
            <consortium name="US DOE Joint Genome Institute (JGI-PGF)"/>
            <person name="Walter F."/>
            <person name="Albersmeier A."/>
            <person name="Kalinowski J."/>
            <person name="Ruckert C."/>
        </authorList>
    </citation>
    <scope>NUCLEOTIDE SEQUENCE [LARGE SCALE GENOMIC DNA]</scope>
    <source>
        <strain evidence="3 4">KCTC 12866</strain>
    </source>
</reference>